<proteinExistence type="predicted"/>
<name>A0A511CZY8_9PSEU</name>
<gene>
    <name evidence="1" type="ORF">PA7_19480</name>
</gene>
<dbReference type="AlphaFoldDB" id="A0A511CZY8"/>
<comment type="caution">
    <text evidence="1">The sequence shown here is derived from an EMBL/GenBank/DDBJ whole genome shotgun (WGS) entry which is preliminary data.</text>
</comment>
<dbReference type="RefSeq" id="WP_028931173.1">
    <property type="nucleotide sequence ID" value="NZ_AUII01000021.1"/>
</dbReference>
<evidence type="ECO:0000313" key="1">
    <source>
        <dbReference type="EMBL" id="GEL18111.1"/>
    </source>
</evidence>
<organism evidence="1 2">
    <name type="scientific">Pseudonocardia asaccharolytica DSM 44247 = NBRC 16224</name>
    <dbReference type="NCBI Taxonomy" id="1123024"/>
    <lineage>
        <taxon>Bacteria</taxon>
        <taxon>Bacillati</taxon>
        <taxon>Actinomycetota</taxon>
        <taxon>Actinomycetes</taxon>
        <taxon>Pseudonocardiales</taxon>
        <taxon>Pseudonocardiaceae</taxon>
        <taxon>Pseudonocardia</taxon>
    </lineage>
</organism>
<sequence>MTEDIRAADSVKRWFASAGHDAAPAQTQEHYLHVLVQFSAHAGKPPDDLVAFCFLRKRGTGERFVSVKRRVTMNEWIAAFVAEQGWRGKDAVANANIVRGFLIHNGVLIQGKVWTGS</sequence>
<accession>A0A511CZY8</accession>
<reference evidence="1 2" key="1">
    <citation type="submission" date="2019-07" db="EMBL/GenBank/DDBJ databases">
        <title>Whole genome shotgun sequence of Pseudonocardia asaccharolytica NBRC 16224.</title>
        <authorList>
            <person name="Hosoyama A."/>
            <person name="Uohara A."/>
            <person name="Ohji S."/>
            <person name="Ichikawa N."/>
        </authorList>
    </citation>
    <scope>NUCLEOTIDE SEQUENCE [LARGE SCALE GENOMIC DNA]</scope>
    <source>
        <strain evidence="1 2">NBRC 16224</strain>
    </source>
</reference>
<dbReference type="EMBL" id="BJVI01000016">
    <property type="protein sequence ID" value="GEL18111.1"/>
    <property type="molecule type" value="Genomic_DNA"/>
</dbReference>
<dbReference type="OrthoDB" id="3698481at2"/>
<evidence type="ECO:0008006" key="3">
    <source>
        <dbReference type="Google" id="ProtNLM"/>
    </source>
</evidence>
<keyword evidence="2" id="KW-1185">Reference proteome</keyword>
<dbReference type="Proteomes" id="UP000321328">
    <property type="component" value="Unassembled WGS sequence"/>
</dbReference>
<dbReference type="STRING" id="1123024.GCA_000423625_03759"/>
<evidence type="ECO:0000313" key="2">
    <source>
        <dbReference type="Proteomes" id="UP000321328"/>
    </source>
</evidence>
<protein>
    <recommendedName>
        <fullName evidence="3">Integrase SAM-like N-terminal domain-containing protein</fullName>
    </recommendedName>
</protein>